<protein>
    <submittedName>
        <fullName evidence="1">DUF4160 domain-containing protein</fullName>
    </submittedName>
</protein>
<accession>A0ABS4D9Y7</accession>
<gene>
    <name evidence="1" type="ORF">EYB53_011160</name>
</gene>
<dbReference type="Proteomes" id="UP001193081">
    <property type="component" value="Unassembled WGS sequence"/>
</dbReference>
<name>A0ABS4D9Y7_9CHLR</name>
<dbReference type="RefSeq" id="WP_135478265.1">
    <property type="nucleotide sequence ID" value="NZ_SIJK02000017.1"/>
</dbReference>
<reference evidence="1 2" key="1">
    <citation type="submission" date="2021-03" db="EMBL/GenBank/DDBJ databases">
        <authorList>
            <person name="Grouzdev D.S."/>
        </authorList>
    </citation>
    <scope>NUCLEOTIDE SEQUENCE [LARGE SCALE GENOMIC DNA]</scope>
    <source>
        <strain evidence="1 2">M50-1</strain>
    </source>
</reference>
<dbReference type="InterPro" id="IPR025427">
    <property type="entry name" value="DUF4160"/>
</dbReference>
<proteinExistence type="predicted"/>
<dbReference type="EMBL" id="SIJK02000017">
    <property type="protein sequence ID" value="MBP1466264.1"/>
    <property type="molecule type" value="Genomic_DNA"/>
</dbReference>
<organism evidence="1 2">
    <name type="scientific">Candidatus Chloroploca mongolica</name>
    <dbReference type="NCBI Taxonomy" id="2528176"/>
    <lineage>
        <taxon>Bacteria</taxon>
        <taxon>Bacillati</taxon>
        <taxon>Chloroflexota</taxon>
        <taxon>Chloroflexia</taxon>
        <taxon>Chloroflexales</taxon>
        <taxon>Chloroflexineae</taxon>
        <taxon>Oscillochloridaceae</taxon>
        <taxon>Candidatus Chloroploca</taxon>
    </lineage>
</organism>
<sequence length="84" mass="9728">MPRIAEFDGIIILLYYDDHHPPHVHVRYGSHQALMQIDPASIAAGALPRRVEQQVLAWATRRMAALQANWDRAQRHQPLEWIDP</sequence>
<evidence type="ECO:0000313" key="2">
    <source>
        <dbReference type="Proteomes" id="UP001193081"/>
    </source>
</evidence>
<keyword evidence="2" id="KW-1185">Reference proteome</keyword>
<dbReference type="Pfam" id="PF13711">
    <property type="entry name" value="DUF4160"/>
    <property type="match status" value="1"/>
</dbReference>
<evidence type="ECO:0000313" key="1">
    <source>
        <dbReference type="EMBL" id="MBP1466264.1"/>
    </source>
</evidence>
<comment type="caution">
    <text evidence="1">The sequence shown here is derived from an EMBL/GenBank/DDBJ whole genome shotgun (WGS) entry which is preliminary data.</text>
</comment>